<reference evidence="14" key="1">
    <citation type="submission" date="2020-05" db="EMBL/GenBank/DDBJ databases">
        <title>Phylogenomic resolution of chytrid fungi.</title>
        <authorList>
            <person name="Stajich J.E."/>
            <person name="Amses K."/>
            <person name="Simmons R."/>
            <person name="Seto K."/>
            <person name="Myers J."/>
            <person name="Bonds A."/>
            <person name="Quandt C.A."/>
            <person name="Barry K."/>
            <person name="Liu P."/>
            <person name="Grigoriev I."/>
            <person name="Longcore J.E."/>
            <person name="James T.Y."/>
        </authorList>
    </citation>
    <scope>NUCLEOTIDE SEQUENCE</scope>
    <source>
        <strain evidence="14">JEL0318</strain>
    </source>
</reference>
<comment type="similarity">
    <text evidence="1 10">Belongs to the adaptor complexes medium subunit family. Delta-COP subfamily.</text>
</comment>
<dbReference type="Pfam" id="PF00928">
    <property type="entry name" value="Adap_comp_sub"/>
    <property type="match status" value="1"/>
</dbReference>
<keyword evidence="15" id="KW-1185">Reference proteome</keyword>
<dbReference type="InterPro" id="IPR036168">
    <property type="entry name" value="AP2_Mu_C_sf"/>
</dbReference>
<organism evidence="14 15">
    <name type="scientific">Rhizophlyctis rosea</name>
    <dbReference type="NCBI Taxonomy" id="64517"/>
    <lineage>
        <taxon>Eukaryota</taxon>
        <taxon>Fungi</taxon>
        <taxon>Fungi incertae sedis</taxon>
        <taxon>Chytridiomycota</taxon>
        <taxon>Chytridiomycota incertae sedis</taxon>
        <taxon>Chytridiomycetes</taxon>
        <taxon>Rhizophlyctidales</taxon>
        <taxon>Rhizophlyctidaceae</taxon>
        <taxon>Rhizophlyctis</taxon>
    </lineage>
</organism>
<dbReference type="InterPro" id="IPR028565">
    <property type="entry name" value="MHD"/>
</dbReference>
<feature type="region of interest" description="Disordered" evidence="12">
    <location>
        <begin position="150"/>
        <end position="194"/>
    </location>
</feature>
<name>A0AAD5X503_9FUNG</name>
<dbReference type="GO" id="GO:0015031">
    <property type="term" value="P:protein transport"/>
    <property type="evidence" value="ECO:0007669"/>
    <property type="project" value="UniProtKB-KW"/>
</dbReference>
<evidence type="ECO:0000259" key="13">
    <source>
        <dbReference type="PROSITE" id="PS51072"/>
    </source>
</evidence>
<dbReference type="GO" id="GO:0030126">
    <property type="term" value="C:COPI vesicle coat"/>
    <property type="evidence" value="ECO:0007669"/>
    <property type="project" value="UniProtKB-UniRule"/>
</dbReference>
<comment type="caution">
    <text evidence="14">The sequence shown here is derived from an EMBL/GenBank/DDBJ whole genome shotgun (WGS) entry which is preliminary data.</text>
</comment>
<dbReference type="Pfam" id="PF01217">
    <property type="entry name" value="Clat_adaptor_s"/>
    <property type="match status" value="1"/>
</dbReference>
<dbReference type="InterPro" id="IPR027059">
    <property type="entry name" value="Coatomer_dsu"/>
</dbReference>
<evidence type="ECO:0000256" key="5">
    <source>
        <dbReference type="ARBA" id="ARBA00022892"/>
    </source>
</evidence>
<keyword evidence="8 10" id="KW-0472">Membrane</keyword>
<accession>A0AAD5X503</accession>
<dbReference type="Gene3D" id="2.60.40.1170">
    <property type="entry name" value="Mu homology domain, subdomain B"/>
    <property type="match status" value="2"/>
</dbReference>
<dbReference type="InterPro" id="IPR022775">
    <property type="entry name" value="AP_mu_sigma_su"/>
</dbReference>
<evidence type="ECO:0000256" key="7">
    <source>
        <dbReference type="ARBA" id="ARBA00023034"/>
    </source>
</evidence>
<evidence type="ECO:0000256" key="10">
    <source>
        <dbReference type="RuleBase" id="RU364018"/>
    </source>
</evidence>
<evidence type="ECO:0000256" key="8">
    <source>
        <dbReference type="ARBA" id="ARBA00023136"/>
    </source>
</evidence>
<sequence length="523" mass="57189">MVVLAASICTKGGKAVVSRQFVEMPRARIEGLLASFPKLIGASDQHTFVETETVRYVYQPLEELFMVLVTNKQSNILQDIDTLHLFARSVSEYCRSLDEREIARQSFDLIMVFDEIISLGFRENVGLPQIRTIMEMESHEERVQAEIAKQKEKEANDKAKLMAKQQEMARREAKQRGYAGGRPSSTGFGSGSAGSFGGAGSGAAGFRAGSPYSEPSVQTTPRPDDRYQSPAPAPSMGKGMQLGRKQKDSAMFDSIKADEGLVDSPQPAAGGGYAAAHAPAVHAEAIHFNIDEKISVTANKDGGLQSMEVKGDLMLRVNDPSKAQIRVALRVGQDPNIQYKTHPNVDKQLFTGDSVIGLKDPSKPFPTGSALPVVRWRYVSKDENAVPLAINCWPSPSGNGTSDVNIEYELQSNTLELRDVVISIPYPGNGVPTIGDVEGHYQIDRQHHTIEWQLPIIDQSNKSGVLEFSVPSEDVSAFFPIRATFTSSTTFCEIDVAEVNSIQGESVVFSKEVMLQTEEYVVV</sequence>
<dbReference type="PROSITE" id="PS51072">
    <property type="entry name" value="MHD"/>
    <property type="match status" value="1"/>
</dbReference>
<feature type="compositionally biased region" description="Basic and acidic residues" evidence="12">
    <location>
        <begin position="150"/>
        <end position="160"/>
    </location>
</feature>
<dbReference type="GO" id="GO:0000139">
    <property type="term" value="C:Golgi membrane"/>
    <property type="evidence" value="ECO:0007669"/>
    <property type="project" value="UniProtKB-SubCell"/>
</dbReference>
<keyword evidence="9 10" id="KW-0968">Cytoplasmic vesicle</keyword>
<protein>
    <recommendedName>
        <fullName evidence="10">Coatomer subunit delta</fullName>
    </recommendedName>
</protein>
<dbReference type="Proteomes" id="UP001212841">
    <property type="component" value="Unassembled WGS sequence"/>
</dbReference>
<feature type="domain" description="MHD" evidence="13">
    <location>
        <begin position="283"/>
        <end position="523"/>
    </location>
</feature>
<evidence type="ECO:0000256" key="1">
    <source>
        <dbReference type="ARBA" id="ARBA00010516"/>
    </source>
</evidence>
<keyword evidence="4 10" id="KW-0963">Cytoplasm</keyword>
<dbReference type="GO" id="GO:0006888">
    <property type="term" value="P:endoplasmic reticulum to Golgi vesicle-mediated transport"/>
    <property type="evidence" value="ECO:0007669"/>
    <property type="project" value="TreeGrafter"/>
</dbReference>
<evidence type="ECO:0000256" key="2">
    <source>
        <dbReference type="ARBA" id="ARBA00011775"/>
    </source>
</evidence>
<comment type="subunit">
    <text evidence="2 10">Oligomeric complex that consists of at least the alpha, beta, beta', gamma, delta, epsilon and zeta subunits.</text>
</comment>
<dbReference type="EMBL" id="JADGJD010000545">
    <property type="protein sequence ID" value="KAJ3050175.1"/>
    <property type="molecule type" value="Genomic_DNA"/>
</dbReference>
<dbReference type="Gene3D" id="3.30.450.60">
    <property type="match status" value="1"/>
</dbReference>
<proteinExistence type="inferred from homology"/>
<evidence type="ECO:0000256" key="9">
    <source>
        <dbReference type="ARBA" id="ARBA00023329"/>
    </source>
</evidence>
<dbReference type="AlphaFoldDB" id="A0AAD5X503"/>
<dbReference type="SUPFAM" id="SSF49447">
    <property type="entry name" value="Second domain of Mu2 adaptin subunit (ap50) of ap2 adaptor"/>
    <property type="match status" value="1"/>
</dbReference>
<evidence type="ECO:0000256" key="11">
    <source>
        <dbReference type="RuleBase" id="RU366052"/>
    </source>
</evidence>
<dbReference type="GO" id="GO:0006890">
    <property type="term" value="P:retrograde vesicle-mediated transport, Golgi to endoplasmic reticulum"/>
    <property type="evidence" value="ECO:0007669"/>
    <property type="project" value="UniProtKB-UniRule"/>
</dbReference>
<evidence type="ECO:0000256" key="12">
    <source>
        <dbReference type="SAM" id="MobiDB-lite"/>
    </source>
</evidence>
<keyword evidence="7 10" id="KW-0333">Golgi apparatus</keyword>
<dbReference type="FunFam" id="3.30.450.60:FF:000003">
    <property type="entry name" value="Coatomer subunit delta"/>
    <property type="match status" value="1"/>
</dbReference>
<dbReference type="CDD" id="cd09254">
    <property type="entry name" value="AP_delta-COPI_MHD"/>
    <property type="match status" value="1"/>
</dbReference>
<evidence type="ECO:0000313" key="14">
    <source>
        <dbReference type="EMBL" id="KAJ3050175.1"/>
    </source>
</evidence>
<keyword evidence="5 10" id="KW-0931">ER-Golgi transport</keyword>
<keyword evidence="6 10" id="KW-0653">Protein transport</keyword>
<keyword evidence="3 10" id="KW-0813">Transport</keyword>
<dbReference type="CDD" id="cd14830">
    <property type="entry name" value="Delta_COP_N"/>
    <property type="match status" value="1"/>
</dbReference>
<gene>
    <name evidence="14" type="primary">ARCN1</name>
    <name evidence="14" type="ORF">HK097_008841</name>
</gene>
<dbReference type="FunFam" id="2.60.40.1170:FF:000007">
    <property type="entry name" value="Coatomer subunit delta"/>
    <property type="match status" value="1"/>
</dbReference>
<dbReference type="GO" id="GO:0051645">
    <property type="term" value="P:Golgi localization"/>
    <property type="evidence" value="ECO:0007669"/>
    <property type="project" value="TreeGrafter"/>
</dbReference>
<comment type="function">
    <text evidence="10">The coatomer is a cytosolic protein complex that binds to dilysine motifs and reversibly associates with Golgi non-clathrin-coated vesicles, which further mediate biosynthetic protein transport from the ER, via the Golgi up to the trans Golgi network. Coatomer complex is required for budding from Golgi membranes, and is essential for the retrograde Golgi-to-ER transport of dilysine-tagged proteins.</text>
</comment>
<dbReference type="PANTHER" id="PTHR10121">
    <property type="entry name" value="COATOMER SUBUNIT DELTA"/>
    <property type="match status" value="1"/>
</dbReference>
<evidence type="ECO:0000313" key="15">
    <source>
        <dbReference type="Proteomes" id="UP001212841"/>
    </source>
</evidence>
<dbReference type="PANTHER" id="PTHR10121:SF0">
    <property type="entry name" value="COATOMER SUBUNIT DELTA"/>
    <property type="match status" value="1"/>
</dbReference>
<dbReference type="SUPFAM" id="SSF64356">
    <property type="entry name" value="SNARE-like"/>
    <property type="match status" value="1"/>
</dbReference>
<evidence type="ECO:0000256" key="4">
    <source>
        <dbReference type="ARBA" id="ARBA00022490"/>
    </source>
</evidence>
<comment type="subcellular location">
    <subcellularLocation>
        <location evidence="10 11">Cytoplasm</location>
    </subcellularLocation>
    <subcellularLocation>
        <location evidence="10 11">Cytoplasmic vesicle</location>
        <location evidence="10 11">COPI-coated vesicle membrane</location>
        <topology evidence="10 11">Peripheral membrane protein</topology>
        <orientation evidence="10 11">Cytoplasmic side</orientation>
    </subcellularLocation>
    <subcellularLocation>
        <location evidence="10 11">Golgi apparatus membrane</location>
        <topology evidence="10 11">Peripheral membrane protein</topology>
        <orientation evidence="10 11">Cytoplasmic side</orientation>
    </subcellularLocation>
</comment>
<dbReference type="InterPro" id="IPR011012">
    <property type="entry name" value="Longin-like_dom_sf"/>
</dbReference>
<feature type="region of interest" description="Disordered" evidence="12">
    <location>
        <begin position="206"/>
        <end position="242"/>
    </location>
</feature>
<evidence type="ECO:0000256" key="3">
    <source>
        <dbReference type="ARBA" id="ARBA00022448"/>
    </source>
</evidence>
<evidence type="ECO:0000256" key="6">
    <source>
        <dbReference type="ARBA" id="ARBA00022927"/>
    </source>
</evidence>